<feature type="region of interest" description="Disordered" evidence="4">
    <location>
        <begin position="416"/>
        <end position="457"/>
    </location>
</feature>
<dbReference type="GO" id="GO:0061863">
    <property type="term" value="F:microtubule plus end polymerase"/>
    <property type="evidence" value="ECO:0007669"/>
    <property type="project" value="InterPro"/>
</dbReference>
<feature type="compositionally biased region" description="Low complexity" evidence="4">
    <location>
        <begin position="701"/>
        <end position="721"/>
    </location>
</feature>
<feature type="compositionally biased region" description="Low complexity" evidence="4">
    <location>
        <begin position="2133"/>
        <end position="2142"/>
    </location>
</feature>
<dbReference type="GO" id="GO:0007051">
    <property type="term" value="P:spindle organization"/>
    <property type="evidence" value="ECO:0007669"/>
    <property type="project" value="InterPro"/>
</dbReference>
<feature type="compositionally biased region" description="Low complexity" evidence="4">
    <location>
        <begin position="763"/>
        <end position="783"/>
    </location>
</feature>
<dbReference type="PANTHER" id="PTHR12609">
    <property type="entry name" value="MICROTUBULE ASSOCIATED PROTEIN XMAP215"/>
    <property type="match status" value="1"/>
</dbReference>
<keyword evidence="2" id="KW-0963">Cytoplasm</keyword>
<dbReference type="GO" id="GO:0005856">
    <property type="term" value="C:cytoskeleton"/>
    <property type="evidence" value="ECO:0007669"/>
    <property type="project" value="UniProtKB-SubCell"/>
</dbReference>
<dbReference type="InterPro" id="IPR048491">
    <property type="entry name" value="XMAP215_CLASP_TOG"/>
</dbReference>
<feature type="region of interest" description="Disordered" evidence="4">
    <location>
        <begin position="1054"/>
        <end position="1073"/>
    </location>
</feature>
<sequence length="2247" mass="241983">MEEKCLRNMSCRCRMCAGEDLSELLSLTRSIKSTINYADEEGGGGGGGAGGDTASPPPAPAMGRMTNSPPLPAARKTMVTNSPPVPAARNVAMAPPPPPPQQRPPPQTAQAEPMEVEVVDYEMEDTAPPPAPVMPAFTAPPPAPVSQPQPMAMEVSVSVPAMAPPARFARPPPAAAAAPVVVEAPMEMAGGGDAGGSSGDVPPVEAVLAKLGDKNWKIRKEGFEEVKAWCEQPGVRTDTVAPFLDFFNKMCEDVNASAMEAGIQAVLAYTQRVEPFQKQIVPGVMKRVVDKGFASRPGIVKLCDELVMAFVEAGAAEDTFEALIAGTKNKKPKVPPACATNMFECLKAFGPRVVPLQALKAALPTLCESTVNGVRPVALNTLAEIHRWAGPGLVQDIVTNLRQAQQTEYETLTKDVTPGQATPTKFVRGAKRPAGPATGRASGAATGTGPTQAAPAAFDPREFAETVNLLEKLPKTEFRAKLGSPKWSEKVEALKIVLELIGPVPKLANGDYGELVNTLKILCNDANVNINAKAIEVLGALSDGLRKSFTPYARLMFPELIRRLSDKKSLILNNVNNTIDLFLMHSMSIDMMWEDLKLAMDPSKSKSPQARVQALGFLARCVEKQTVNVGDRNLVMEFANAFSGGMDDSDPTVRKAGVEGFTKIYGATPQTSQMLQNMLDDISRKNPRTFKAIQQGLGGEVSVSSRPSSASSTSSARGPGSVRKPEPEDMDTSGPPAPAPPPAAPRPGGIPKRPVRGAPSRLAAKAGAPGAAAKAAATKKPGASGTGGGGAAASGDGDFTKYAVAVEPADAEGILAELNMDSWSEVVSGFSSAKWTERKTAIEHLETYAKENSPAMSAHMIEAFTVYLAKQVKDFKDSNINVLKSAFEAVGTFAENAAGKFPRGVVCMVVPAAVDKIGDRKAADAIRTMMLQLCEATSPAYVIGCMFDHMPNVKAPTAHAEVLNVLAECVKDFGVTVCNPRGLVDFSKGAQALESSNPKVRAGAIALLATMYSQLGPALLPILNLESWKPALASTVEAEFAKVGFDPSSAMASVKRQVKGDDDEDGGKKKKNDGGALFGRVDISNQITKELMADMKCEDDKAAWKKRLAAMDSVQSICEGAACAIEFTKPVAELMRALKARLSDSNANLKVKAAQVIGIVATSIGPEVAKLSKILGASLISGVSDNKKNMQMAAVEALHRWVRHNNKTSSACMESMLSPLSEGLLNPVGRAELLGWAAEHLKNCDRLDLSGLVVPTIQSMMDKSSEARDKASLVLVEVLKSSSLDHVLSVGCRDVKPAQMRTLKPLIQKAHEMAAASAAVPAAPATAPPQLPPTAATDAPVMPEVPASTSAIAPPSRLTRMGRANSTPTKMTGSRIGMARATGSFRGELPVTQEAAPAVPQESSPVMMLRMNNNKSARLAKGQYSRWIFDSTNVAEMNARKSEIEAEWRPFLSPEFSAMLFAPSLEKGMLSAIDTLPSLIVQQAQELVAALDLLLEWSTLRIVDNNVTALSRMLDVLLSLFEMLKANGYQLDDVEAGIFLPYLLQESGHPKPRFRVRFRSIMRLVIDVYSPEKFVPYLVECMNTSKNTRSRCECIDTVGHIVETRGYLVVGKKCVKEIGKFVVAHEKELRESAITTLVAVYQRTDGNLDKFFRGSGVTSQQGMDLISARIKHLPPRSVQDESTIQSQQMMNSSFNQPQQQHMNAFAQQPQQPMNVFAQQVQQQESLPEPMTMSVTPAKAPLMPPSGPPSARRFGSGNHGHFGSRVPHEDEDVVMASPAKENEYPVENMSDAIEEFLIRPVEQLVTESREIVSEASPAYVEGRDAIKALYALSSRPSDESERQWIRANINDILDKLCECLFASFSTRDEKKPLHLPILSLALSTMNSLLKSDAADNVQRYVVERMLLELCSKLQSPRFEEFQSLVSSPSFDISTFPIEKKGMFMLFKALYGVMDLAVKRAKPGEVYPAVINVLQRIVRNDVGDYNHRDSYNHLMKRDSLDQLIGRLLLKISTEQASAVMNPFEGIDIFGVLMQMHSFFSTLPHNDMFAVQIANENMQQALKIIADSLMRSRRSSFEASLQDLPMTSPVRELLSNMGYNTQVQAQASSSAALGSSFAGSSRLSGSGGFGFGSSNSFSSSGASQSHQNRGSAPQSNDDDVDNVQRRLFDDAGPSAFENSSAGSTSRYSSGSLQYRMSSYSNSLESRSASLRSTFTSSTDHSTSQSTDSTANGTKENLMALRERLERFRGY</sequence>
<evidence type="ECO:0000313" key="6">
    <source>
        <dbReference type="EMBL" id="DBA05364.1"/>
    </source>
</evidence>
<evidence type="ECO:0000313" key="7">
    <source>
        <dbReference type="Proteomes" id="UP001146120"/>
    </source>
</evidence>
<feature type="region of interest" description="Disordered" evidence="4">
    <location>
        <begin position="696"/>
        <end position="794"/>
    </location>
</feature>
<evidence type="ECO:0000256" key="1">
    <source>
        <dbReference type="ARBA" id="ARBA00004245"/>
    </source>
</evidence>
<keyword evidence="7" id="KW-1185">Reference proteome</keyword>
<feature type="domain" description="TOG" evidence="5">
    <location>
        <begin position="1076"/>
        <end position="1316"/>
    </location>
</feature>
<organism evidence="6 7">
    <name type="scientific">Lagenidium giganteum</name>
    <dbReference type="NCBI Taxonomy" id="4803"/>
    <lineage>
        <taxon>Eukaryota</taxon>
        <taxon>Sar</taxon>
        <taxon>Stramenopiles</taxon>
        <taxon>Oomycota</taxon>
        <taxon>Peronosporomycetes</taxon>
        <taxon>Pythiales</taxon>
        <taxon>Pythiaceae</taxon>
    </lineage>
</organism>
<comment type="caution">
    <text evidence="6">The sequence shown here is derived from an EMBL/GenBank/DDBJ whole genome shotgun (WGS) entry which is preliminary data.</text>
</comment>
<name>A0AAV2ZJ21_9STRA</name>
<dbReference type="EMBL" id="DAKRPA010000001">
    <property type="protein sequence ID" value="DBA05364.1"/>
    <property type="molecule type" value="Genomic_DNA"/>
</dbReference>
<evidence type="ECO:0000256" key="2">
    <source>
        <dbReference type="ARBA" id="ARBA00022490"/>
    </source>
</evidence>
<reference evidence="6" key="1">
    <citation type="submission" date="2022-11" db="EMBL/GenBank/DDBJ databases">
        <authorList>
            <person name="Morgan W.R."/>
            <person name="Tartar A."/>
        </authorList>
    </citation>
    <scope>NUCLEOTIDE SEQUENCE</scope>
    <source>
        <strain evidence="6">ARSEF 373</strain>
    </source>
</reference>
<dbReference type="InterPro" id="IPR016024">
    <property type="entry name" value="ARM-type_fold"/>
</dbReference>
<dbReference type="Proteomes" id="UP001146120">
    <property type="component" value="Unassembled WGS sequence"/>
</dbReference>
<feature type="domain" description="TOG" evidence="5">
    <location>
        <begin position="462"/>
        <end position="692"/>
    </location>
</feature>
<feature type="region of interest" description="Disordered" evidence="4">
    <location>
        <begin position="2133"/>
        <end position="2188"/>
    </location>
</feature>
<dbReference type="GO" id="GO:0051010">
    <property type="term" value="F:microtubule plus-end binding"/>
    <property type="evidence" value="ECO:0007669"/>
    <property type="project" value="InterPro"/>
</dbReference>
<dbReference type="InterPro" id="IPR045110">
    <property type="entry name" value="XMAP215"/>
</dbReference>
<dbReference type="InterPro" id="IPR011989">
    <property type="entry name" value="ARM-like"/>
</dbReference>
<dbReference type="GO" id="GO:0030951">
    <property type="term" value="P:establishment or maintenance of microtubule cytoskeleton polarity"/>
    <property type="evidence" value="ECO:0007669"/>
    <property type="project" value="InterPro"/>
</dbReference>
<feature type="region of interest" description="Disordered" evidence="4">
    <location>
        <begin position="2207"/>
        <end position="2233"/>
    </location>
</feature>
<reference evidence="6" key="2">
    <citation type="journal article" date="2023" name="Microbiol Resour">
        <title>Decontamination and Annotation of the Draft Genome Sequence of the Oomycete Lagenidium giganteum ARSEF 373.</title>
        <authorList>
            <person name="Morgan W.R."/>
            <person name="Tartar A."/>
        </authorList>
    </citation>
    <scope>NUCLEOTIDE SEQUENCE</scope>
    <source>
        <strain evidence="6">ARSEF 373</strain>
    </source>
</reference>
<dbReference type="SUPFAM" id="SSF48371">
    <property type="entry name" value="ARM repeat"/>
    <property type="match status" value="2"/>
</dbReference>
<feature type="domain" description="TOG" evidence="5">
    <location>
        <begin position="1447"/>
        <end position="1679"/>
    </location>
</feature>
<feature type="domain" description="TOG" evidence="5">
    <location>
        <begin position="187"/>
        <end position="422"/>
    </location>
</feature>
<keyword evidence="3" id="KW-0206">Cytoskeleton</keyword>
<dbReference type="InterPro" id="IPR034085">
    <property type="entry name" value="TOG"/>
</dbReference>
<dbReference type="SMART" id="SM01349">
    <property type="entry name" value="TOG"/>
    <property type="match status" value="5"/>
</dbReference>
<feature type="compositionally biased region" description="Low complexity" evidence="4">
    <location>
        <begin position="433"/>
        <end position="457"/>
    </location>
</feature>
<feature type="compositionally biased region" description="Polar residues" evidence="4">
    <location>
        <begin position="2143"/>
        <end position="2152"/>
    </location>
</feature>
<feature type="compositionally biased region" description="Pro residues" evidence="4">
    <location>
        <begin position="94"/>
        <end position="107"/>
    </location>
</feature>
<protein>
    <recommendedName>
        <fullName evidence="5">TOG domain-containing protein</fullName>
    </recommendedName>
</protein>
<dbReference type="Gene3D" id="1.25.10.10">
    <property type="entry name" value="Leucine-rich Repeat Variant"/>
    <property type="match status" value="5"/>
</dbReference>
<evidence type="ECO:0000259" key="5">
    <source>
        <dbReference type="SMART" id="SM01349"/>
    </source>
</evidence>
<feature type="region of interest" description="Disordered" evidence="4">
    <location>
        <begin position="37"/>
        <end position="112"/>
    </location>
</feature>
<feature type="compositionally biased region" description="Low complexity" evidence="4">
    <location>
        <begin position="2176"/>
        <end position="2188"/>
    </location>
</feature>
<dbReference type="InterPro" id="IPR024395">
    <property type="entry name" value="CLASP_N_dom"/>
</dbReference>
<comment type="subcellular location">
    <subcellularLocation>
        <location evidence="1">Cytoplasm</location>
        <location evidence="1">Cytoskeleton</location>
    </subcellularLocation>
</comment>
<feature type="compositionally biased region" description="Low complexity" evidence="4">
    <location>
        <begin position="2209"/>
        <end position="2226"/>
    </location>
</feature>
<gene>
    <name evidence="6" type="ORF">N0F65_007526</name>
</gene>
<evidence type="ECO:0000256" key="4">
    <source>
        <dbReference type="SAM" id="MobiDB-lite"/>
    </source>
</evidence>
<accession>A0AAV2ZJ21</accession>
<evidence type="ECO:0000256" key="3">
    <source>
        <dbReference type="ARBA" id="ARBA00023212"/>
    </source>
</evidence>
<feature type="domain" description="TOG" evidence="5">
    <location>
        <begin position="810"/>
        <end position="1051"/>
    </location>
</feature>
<proteinExistence type="predicted"/>
<dbReference type="Pfam" id="PF21041">
    <property type="entry name" value="XMAP215_CLASP_TOG"/>
    <property type="match status" value="2"/>
</dbReference>
<dbReference type="GO" id="GO:0046785">
    <property type="term" value="P:microtubule polymerization"/>
    <property type="evidence" value="ECO:0007669"/>
    <property type="project" value="InterPro"/>
</dbReference>
<dbReference type="Pfam" id="PF12348">
    <property type="entry name" value="CLASP_N"/>
    <property type="match status" value="1"/>
</dbReference>
<feature type="compositionally biased region" description="Pro residues" evidence="4">
    <location>
        <begin position="735"/>
        <end position="745"/>
    </location>
</feature>